<reference evidence="1" key="1">
    <citation type="submission" date="2021-06" db="EMBL/GenBank/DDBJ databases">
        <authorList>
            <person name="Kallberg Y."/>
            <person name="Tangrot J."/>
            <person name="Rosling A."/>
        </authorList>
    </citation>
    <scope>NUCLEOTIDE SEQUENCE</scope>
    <source>
        <strain evidence="1">IN212</strain>
    </source>
</reference>
<keyword evidence="2" id="KW-1185">Reference proteome</keyword>
<dbReference type="OrthoDB" id="2468402at2759"/>
<name>A0A9N8ZNA2_9GLOM</name>
<comment type="caution">
    <text evidence="1">The sequence shown here is derived from an EMBL/GenBank/DDBJ whole genome shotgun (WGS) entry which is preliminary data.</text>
</comment>
<sequence length="113" mass="13101">MDVESYINYPEENITDKSIDDEKIVNLTRHSDNLTIVEEPDDSCIFKVIKKVRSLRTASLRQTNLELFFAQDPAKNNTVEIEYDYLTDIAMFEADEDTEMEDLESDTAKNNEV</sequence>
<evidence type="ECO:0000313" key="2">
    <source>
        <dbReference type="Proteomes" id="UP000789396"/>
    </source>
</evidence>
<organism evidence="1 2">
    <name type="scientific">Racocetra fulgida</name>
    <dbReference type="NCBI Taxonomy" id="60492"/>
    <lineage>
        <taxon>Eukaryota</taxon>
        <taxon>Fungi</taxon>
        <taxon>Fungi incertae sedis</taxon>
        <taxon>Mucoromycota</taxon>
        <taxon>Glomeromycotina</taxon>
        <taxon>Glomeromycetes</taxon>
        <taxon>Diversisporales</taxon>
        <taxon>Gigasporaceae</taxon>
        <taxon>Racocetra</taxon>
    </lineage>
</organism>
<evidence type="ECO:0000313" key="1">
    <source>
        <dbReference type="EMBL" id="CAG8501582.1"/>
    </source>
</evidence>
<protein>
    <submittedName>
        <fullName evidence="1">30_t:CDS:1</fullName>
    </submittedName>
</protein>
<dbReference type="Proteomes" id="UP000789396">
    <property type="component" value="Unassembled WGS sequence"/>
</dbReference>
<accession>A0A9N8ZNA2</accession>
<gene>
    <name evidence="1" type="ORF">RFULGI_LOCUS2463</name>
</gene>
<dbReference type="EMBL" id="CAJVPZ010001866">
    <property type="protein sequence ID" value="CAG8501582.1"/>
    <property type="molecule type" value="Genomic_DNA"/>
</dbReference>
<dbReference type="AlphaFoldDB" id="A0A9N8ZNA2"/>
<proteinExistence type="predicted"/>